<dbReference type="AlphaFoldDB" id="A0A0A9FWX0"/>
<protein>
    <submittedName>
        <fullName evidence="1">Uncharacterized protein</fullName>
    </submittedName>
</protein>
<accession>A0A0A9FWX0</accession>
<reference evidence="1" key="1">
    <citation type="submission" date="2014-09" db="EMBL/GenBank/DDBJ databases">
        <authorList>
            <person name="Magalhaes I.L.F."/>
            <person name="Oliveira U."/>
            <person name="Santos F.R."/>
            <person name="Vidigal T.H.D.A."/>
            <person name="Brescovit A.D."/>
            <person name="Santos A.J."/>
        </authorList>
    </citation>
    <scope>NUCLEOTIDE SEQUENCE</scope>
    <source>
        <tissue evidence="1">Shoot tissue taken approximately 20 cm above the soil surface</tissue>
    </source>
</reference>
<name>A0A0A9FWX0_ARUDO</name>
<sequence length="25" mass="3024">MLEWFSPHLTQQPTMQCKHHKAQCI</sequence>
<reference evidence="1" key="2">
    <citation type="journal article" date="2015" name="Data Brief">
        <title>Shoot transcriptome of the giant reed, Arundo donax.</title>
        <authorList>
            <person name="Barrero R.A."/>
            <person name="Guerrero F.D."/>
            <person name="Moolhuijzen P."/>
            <person name="Goolsby J.A."/>
            <person name="Tidwell J."/>
            <person name="Bellgard S.E."/>
            <person name="Bellgard M.I."/>
        </authorList>
    </citation>
    <scope>NUCLEOTIDE SEQUENCE</scope>
    <source>
        <tissue evidence="1">Shoot tissue taken approximately 20 cm above the soil surface</tissue>
    </source>
</reference>
<dbReference type="EMBL" id="GBRH01180556">
    <property type="protein sequence ID" value="JAE17340.1"/>
    <property type="molecule type" value="Transcribed_RNA"/>
</dbReference>
<evidence type="ECO:0000313" key="1">
    <source>
        <dbReference type="EMBL" id="JAE17340.1"/>
    </source>
</evidence>
<proteinExistence type="predicted"/>
<organism evidence="1">
    <name type="scientific">Arundo donax</name>
    <name type="common">Giant reed</name>
    <name type="synonym">Donax arundinaceus</name>
    <dbReference type="NCBI Taxonomy" id="35708"/>
    <lineage>
        <taxon>Eukaryota</taxon>
        <taxon>Viridiplantae</taxon>
        <taxon>Streptophyta</taxon>
        <taxon>Embryophyta</taxon>
        <taxon>Tracheophyta</taxon>
        <taxon>Spermatophyta</taxon>
        <taxon>Magnoliopsida</taxon>
        <taxon>Liliopsida</taxon>
        <taxon>Poales</taxon>
        <taxon>Poaceae</taxon>
        <taxon>PACMAD clade</taxon>
        <taxon>Arundinoideae</taxon>
        <taxon>Arundineae</taxon>
        <taxon>Arundo</taxon>
    </lineage>
</organism>